<evidence type="ECO:0000256" key="3">
    <source>
        <dbReference type="ARBA" id="ARBA00022771"/>
    </source>
</evidence>
<dbReference type="FunFam" id="2.120.10.30:FF:000013">
    <property type="entry name" value="E3 ubiquitin-protein ligase TRIM71"/>
    <property type="match status" value="2"/>
</dbReference>
<proteinExistence type="predicted"/>
<feature type="compositionally biased region" description="Polar residues" evidence="8">
    <location>
        <begin position="495"/>
        <end position="511"/>
    </location>
</feature>
<dbReference type="PANTHER" id="PTHR24104:SF47">
    <property type="entry name" value="E3 UBIQUITIN-PROTEIN LIGASE NHLRC1"/>
    <property type="match status" value="1"/>
</dbReference>
<evidence type="ECO:0000256" key="1">
    <source>
        <dbReference type="ARBA" id="ARBA00022723"/>
    </source>
</evidence>
<feature type="compositionally biased region" description="Polar residues" evidence="8">
    <location>
        <begin position="748"/>
        <end position="773"/>
    </location>
</feature>
<dbReference type="InterPro" id="IPR001258">
    <property type="entry name" value="NHL_repeat"/>
</dbReference>
<feature type="compositionally biased region" description="Basic and acidic residues" evidence="8">
    <location>
        <begin position="335"/>
        <end position="353"/>
    </location>
</feature>
<feature type="compositionally biased region" description="Basic and acidic residues" evidence="8">
    <location>
        <begin position="826"/>
        <end position="836"/>
    </location>
</feature>
<feature type="compositionally biased region" description="Polar residues" evidence="8">
    <location>
        <begin position="625"/>
        <end position="637"/>
    </location>
</feature>
<keyword evidence="12" id="KW-1185">Reference proteome</keyword>
<feature type="region of interest" description="Disordered" evidence="8">
    <location>
        <begin position="335"/>
        <end position="419"/>
    </location>
</feature>
<dbReference type="InterPro" id="IPR050952">
    <property type="entry name" value="TRIM-NHL_E3_ligases"/>
</dbReference>
<feature type="domain" description="B box-type" evidence="10">
    <location>
        <begin position="92"/>
        <end position="135"/>
    </location>
</feature>
<feature type="compositionally biased region" description="Low complexity" evidence="8">
    <location>
        <begin position="662"/>
        <end position="677"/>
    </location>
</feature>
<dbReference type="Gene3D" id="2.120.10.30">
    <property type="entry name" value="TolB, C-terminal domain"/>
    <property type="match status" value="3"/>
</dbReference>
<keyword evidence="4" id="KW-0862">Zinc</keyword>
<accession>A0AA88L1J2</accession>
<dbReference type="GO" id="GO:0043161">
    <property type="term" value="P:proteasome-mediated ubiquitin-dependent protein catabolic process"/>
    <property type="evidence" value="ECO:0007669"/>
    <property type="project" value="TreeGrafter"/>
</dbReference>
<feature type="repeat" description="NHL" evidence="6">
    <location>
        <begin position="1294"/>
        <end position="1337"/>
    </location>
</feature>
<feature type="domain" description="RING-type" evidence="9">
    <location>
        <begin position="10"/>
        <end position="52"/>
    </location>
</feature>
<evidence type="ECO:0000259" key="10">
    <source>
        <dbReference type="PROSITE" id="PS50119"/>
    </source>
</evidence>
<protein>
    <recommendedName>
        <fullName evidence="13">RING finger protein nhl-1</fullName>
    </recommendedName>
</protein>
<feature type="compositionally biased region" description="Basic and acidic residues" evidence="8">
    <location>
        <begin position="1066"/>
        <end position="1079"/>
    </location>
</feature>
<dbReference type="InterPro" id="IPR000315">
    <property type="entry name" value="Znf_B-box"/>
</dbReference>
<keyword evidence="3 5" id="KW-0863">Zinc-finger</keyword>
<feature type="compositionally biased region" description="Basic and acidic residues" evidence="8">
    <location>
        <begin position="444"/>
        <end position="454"/>
    </location>
</feature>
<dbReference type="InterPro" id="IPR013083">
    <property type="entry name" value="Znf_RING/FYVE/PHD"/>
</dbReference>
<evidence type="ECO:0000256" key="7">
    <source>
        <dbReference type="SAM" id="Coils"/>
    </source>
</evidence>
<dbReference type="Gene3D" id="3.30.40.10">
    <property type="entry name" value="Zinc/RING finger domain, C3HC4 (zinc finger)"/>
    <property type="match status" value="1"/>
</dbReference>
<dbReference type="PROSITE" id="PS50119">
    <property type="entry name" value="ZF_BBOX"/>
    <property type="match status" value="1"/>
</dbReference>
<evidence type="ECO:0000313" key="12">
    <source>
        <dbReference type="Proteomes" id="UP001187531"/>
    </source>
</evidence>
<evidence type="ECO:0000313" key="11">
    <source>
        <dbReference type="EMBL" id="KAK2709211.1"/>
    </source>
</evidence>
<feature type="repeat" description="NHL" evidence="6">
    <location>
        <begin position="1155"/>
        <end position="1196"/>
    </location>
</feature>
<evidence type="ECO:0000256" key="2">
    <source>
        <dbReference type="ARBA" id="ARBA00022737"/>
    </source>
</evidence>
<dbReference type="SMART" id="SM00184">
    <property type="entry name" value="RING"/>
    <property type="match status" value="1"/>
</dbReference>
<dbReference type="FunFam" id="3.30.40.10:FF:000185">
    <property type="entry name" value="RING finger protein nhl-1"/>
    <property type="match status" value="1"/>
</dbReference>
<dbReference type="FunFam" id="2.120.10.30:FF:000037">
    <property type="entry name" value="Uncharacterized protein, isoform E"/>
    <property type="match status" value="1"/>
</dbReference>
<feature type="compositionally biased region" description="Low complexity" evidence="8">
    <location>
        <begin position="973"/>
        <end position="986"/>
    </location>
</feature>
<keyword evidence="2" id="KW-0677">Repeat</keyword>
<feature type="compositionally biased region" description="Polar residues" evidence="8">
    <location>
        <begin position="889"/>
        <end position="940"/>
    </location>
</feature>
<dbReference type="GO" id="GO:0008270">
    <property type="term" value="F:zinc ion binding"/>
    <property type="evidence" value="ECO:0007669"/>
    <property type="project" value="UniProtKB-KW"/>
</dbReference>
<dbReference type="GO" id="GO:0061630">
    <property type="term" value="F:ubiquitin protein ligase activity"/>
    <property type="evidence" value="ECO:0007669"/>
    <property type="project" value="TreeGrafter"/>
</dbReference>
<dbReference type="PROSITE" id="PS50089">
    <property type="entry name" value="ZF_RING_2"/>
    <property type="match status" value="1"/>
</dbReference>
<evidence type="ECO:0000256" key="4">
    <source>
        <dbReference type="ARBA" id="ARBA00022833"/>
    </source>
</evidence>
<dbReference type="InterPro" id="IPR011042">
    <property type="entry name" value="6-blade_b-propeller_TolB-like"/>
</dbReference>
<name>A0AA88L1J2_ARTSF</name>
<dbReference type="Proteomes" id="UP001187531">
    <property type="component" value="Unassembled WGS sequence"/>
</dbReference>
<dbReference type="SUPFAM" id="SSF57850">
    <property type="entry name" value="RING/U-box"/>
    <property type="match status" value="1"/>
</dbReference>
<feature type="compositionally biased region" description="Low complexity" evidence="8">
    <location>
        <begin position="560"/>
        <end position="575"/>
    </location>
</feature>
<sequence length="1428" mass="157776">MEQFDQLLTCCICLDRYRNPKLLPCQHSFCMEPCMEGLINYVTRQLKCPECRAEHRVPYQGVQAYPTNVTLQRFLELHMDITGELPDPTAGQIMERCSVCTEKNYCTLCSHCDKKVCSDCKTAHLDILKREISRINNQIRRCAHRLQDSVGLVDKNLIHLQTNCSSVLEEIEETYRRLSKVLKDRMDYLKGEVETFLAKEMKNLNTFRENMEQEVSNIECNCELAEKYMTEGIEWDDNELMDTKDIFLRTMEFIRNFDYEPGDYTRRVRFSISHDCHQLSGTLSNLGDISMNSPPSFSVSGPPQPPALTPGLMRSKSDHRVAAQFRQAEEKYNMAYGEDRALSPRRQFGDRSGRSRHNQADDDDYGSGSDSRRTRFRSRFMRHLDSVDSDNEPSSRNVRFSDNEDKQKKEREKVIDTETVSKGPLSGVIRLFDSPRVMKRLQDMELKDKKKSEPAKPPPSAPMATPTQLSQPARKTARQQSEEDEIAKLKKQNKETTSGSETKPVLSSVTETSRRKASGQFVNTEEEGTRRSNPTTPTADRSRPSYSRQTSALERKEESVATSFASAASGTASAAESDDGSITASKPEISKQTSRTQLDSDSPKQRHSYAGSTTTSNLHSPTTTKPLSRASSGSSVNLGEEQKSGRSSRISRISVDRFKLKSASSSSTSTESSAASSPVRNTEMKCDEDESKGETNGTCAAFSTDELRSRFLANNSKKNVSIPPLSSVSRNTSDTETGYSRSRYGDKTPQSSACSVPSSRLGSTNTTGTSSAVTRAPFQSRFLGQAGTPSVEASKESESSSGESSDSGSESAEEGEEETPITSSSVKKEPEKESLRTDLGSLLARSAKARDTNTSYTTSKSESTTSPPFSRSRTLTSTTQSHSRHDTPTKNASSRFGDETTTTPSSRYGNDSISSSRYGNSTDNLTGSALSRSRTGSSLYSGREKDADKYPLTSKYLNRSRANLDDDTSASTYGSSRYSGSGYRSRFLNRSRSSAAIAQDEDGDEEPKSPSQTVPSIPSDEKYPSGRSRYAALKERRSRLARSKSSAEVVGDDNDGVKDGSVSYGKSREPSPEYNKEGEGSNLSNWARYLKNKYGSRKNQDSDAEQTKRIRKSSTLGGVSRTNSPGPDSDDETSTPFPISGPRHQYLQKRKVIMKVGQRGAEPGHFTWPRGVAVGPDGSIVVADSSNHRVQIFDGSGSFLKEFGHYGNGEGEFDCLAGVAVNRIGQFIIADRYNHRIQVFDPQGRFLRAFGSQGMTDGKFSYPWGITTDALGFIYVCDKENHRIQVFQSDGTFVGKFGSLGSKPGLLEHPHYIAVSNTNRVIVSDSNNHRIQIFDVNGKVISSFGAEGSDDGQFKFPRGVAVDEQGYIIVGDSGNNRIQIFTPDGHFLRAFGTWGSSDGEFKGLEGLAVTSNGSILVCDRENHRIQMF</sequence>
<feature type="compositionally biased region" description="Polar residues" evidence="8">
    <location>
        <begin position="590"/>
        <end position="600"/>
    </location>
</feature>
<feature type="compositionally biased region" description="Low complexity" evidence="8">
    <location>
        <begin position="852"/>
        <end position="881"/>
    </location>
</feature>
<feature type="compositionally biased region" description="Polar residues" evidence="8">
    <location>
        <begin position="712"/>
        <end position="740"/>
    </location>
</feature>
<feature type="compositionally biased region" description="Polar residues" evidence="8">
    <location>
        <begin position="531"/>
        <end position="552"/>
    </location>
</feature>
<feature type="repeat" description="NHL" evidence="6">
    <location>
        <begin position="1250"/>
        <end position="1290"/>
    </location>
</feature>
<feature type="region of interest" description="Disordered" evidence="8">
    <location>
        <begin position="1095"/>
        <end position="1144"/>
    </location>
</feature>
<dbReference type="CDD" id="cd14954">
    <property type="entry name" value="NHL_TRIM71_like"/>
    <property type="match status" value="1"/>
</dbReference>
<feature type="compositionally biased region" description="Basic and acidic residues" evidence="8">
    <location>
        <begin position="399"/>
        <end position="416"/>
    </location>
</feature>
<dbReference type="EMBL" id="JAVRJZ010000017">
    <property type="protein sequence ID" value="KAK2709211.1"/>
    <property type="molecule type" value="Genomic_DNA"/>
</dbReference>
<dbReference type="PROSITE" id="PS51125">
    <property type="entry name" value="NHL"/>
    <property type="match status" value="6"/>
</dbReference>
<feature type="compositionally biased region" description="Basic and acidic residues" evidence="8">
    <location>
        <begin position="1098"/>
        <end position="1108"/>
    </location>
</feature>
<evidence type="ECO:0000256" key="6">
    <source>
        <dbReference type="PROSITE-ProRule" id="PRU00504"/>
    </source>
</evidence>
<dbReference type="CDD" id="cd16524">
    <property type="entry name" value="RING-HC_NHL-1-like"/>
    <property type="match status" value="1"/>
</dbReference>
<feature type="compositionally biased region" description="Low complexity" evidence="8">
    <location>
        <begin position="612"/>
        <end position="624"/>
    </location>
</feature>
<dbReference type="GO" id="GO:0000209">
    <property type="term" value="P:protein polyubiquitination"/>
    <property type="evidence" value="ECO:0007669"/>
    <property type="project" value="TreeGrafter"/>
</dbReference>
<comment type="caution">
    <text evidence="11">The sequence shown here is derived from an EMBL/GenBank/DDBJ whole genome shotgun (WGS) entry which is preliminary data.</text>
</comment>
<feature type="repeat" description="NHL" evidence="6">
    <location>
        <begin position="1391"/>
        <end position="1428"/>
    </location>
</feature>
<feature type="compositionally biased region" description="Polar residues" evidence="8">
    <location>
        <begin position="1113"/>
        <end position="1126"/>
    </location>
</feature>
<feature type="region of interest" description="Disordered" evidence="8">
    <location>
        <begin position="444"/>
        <end position="1081"/>
    </location>
</feature>
<dbReference type="Pfam" id="PF01436">
    <property type="entry name" value="NHL"/>
    <property type="match status" value="6"/>
</dbReference>
<dbReference type="InterPro" id="IPR001841">
    <property type="entry name" value="Znf_RING"/>
</dbReference>
<evidence type="ECO:0000259" key="9">
    <source>
        <dbReference type="PROSITE" id="PS50089"/>
    </source>
</evidence>
<gene>
    <name evidence="11" type="ORF">QYM36_013020</name>
</gene>
<keyword evidence="1" id="KW-0479">Metal-binding</keyword>
<feature type="compositionally biased region" description="Low complexity" evidence="8">
    <location>
        <begin position="799"/>
        <end position="810"/>
    </location>
</feature>
<keyword evidence="7" id="KW-0175">Coiled coil</keyword>
<evidence type="ECO:0000256" key="5">
    <source>
        <dbReference type="PROSITE-ProRule" id="PRU00024"/>
    </source>
</evidence>
<feature type="repeat" description="NHL" evidence="6">
    <location>
        <begin position="1341"/>
        <end position="1384"/>
    </location>
</feature>
<evidence type="ECO:0000256" key="8">
    <source>
        <dbReference type="SAM" id="MobiDB-lite"/>
    </source>
</evidence>
<organism evidence="11 12">
    <name type="scientific">Artemia franciscana</name>
    <name type="common">Brine shrimp</name>
    <name type="synonym">Artemia sanfranciscana</name>
    <dbReference type="NCBI Taxonomy" id="6661"/>
    <lineage>
        <taxon>Eukaryota</taxon>
        <taxon>Metazoa</taxon>
        <taxon>Ecdysozoa</taxon>
        <taxon>Arthropoda</taxon>
        <taxon>Crustacea</taxon>
        <taxon>Branchiopoda</taxon>
        <taxon>Anostraca</taxon>
        <taxon>Artemiidae</taxon>
        <taxon>Artemia</taxon>
    </lineage>
</organism>
<feature type="region of interest" description="Disordered" evidence="8">
    <location>
        <begin position="293"/>
        <end position="319"/>
    </location>
</feature>
<dbReference type="PANTHER" id="PTHR24104">
    <property type="entry name" value="E3 UBIQUITIN-PROTEIN LIGASE NHLRC1-RELATED"/>
    <property type="match status" value="1"/>
</dbReference>
<feature type="coiled-coil region" evidence="7">
    <location>
        <begin position="201"/>
        <end position="228"/>
    </location>
</feature>
<dbReference type="SUPFAM" id="SSF101898">
    <property type="entry name" value="NHL repeat"/>
    <property type="match status" value="1"/>
</dbReference>
<feature type="repeat" description="NHL" evidence="6">
    <location>
        <begin position="1200"/>
        <end position="1243"/>
    </location>
</feature>
<evidence type="ECO:0008006" key="13">
    <source>
        <dbReference type="Google" id="ProtNLM"/>
    </source>
</evidence>
<reference evidence="11" key="1">
    <citation type="submission" date="2023-07" db="EMBL/GenBank/DDBJ databases">
        <title>Chromosome-level genome assembly of Artemia franciscana.</title>
        <authorList>
            <person name="Jo E."/>
        </authorList>
    </citation>
    <scope>NUCLEOTIDE SEQUENCE</scope>
    <source>
        <tissue evidence="11">Whole body</tissue>
    </source>
</reference>